<keyword evidence="9 11" id="KW-0807">Transducer</keyword>
<dbReference type="InterPro" id="IPR000727">
    <property type="entry name" value="T_SNARE_dom"/>
</dbReference>
<name>A4C3N1_9GAMM</name>
<dbReference type="GO" id="GO:0006935">
    <property type="term" value="P:chemotaxis"/>
    <property type="evidence" value="ECO:0007669"/>
    <property type="project" value="UniProtKB-KW"/>
</dbReference>
<evidence type="ECO:0000256" key="11">
    <source>
        <dbReference type="PROSITE-ProRule" id="PRU00284"/>
    </source>
</evidence>
<evidence type="ECO:0000259" key="14">
    <source>
        <dbReference type="PROSITE" id="PS50192"/>
    </source>
</evidence>
<keyword evidence="4" id="KW-0145">Chemotaxis</keyword>
<evidence type="ECO:0000256" key="8">
    <source>
        <dbReference type="ARBA" id="ARBA00023136"/>
    </source>
</evidence>
<accession>A4C3N1</accession>
<feature type="domain" description="T-SNARE coiled-coil homology" evidence="14">
    <location>
        <begin position="562"/>
        <end position="624"/>
    </location>
</feature>
<evidence type="ECO:0000313" key="17">
    <source>
        <dbReference type="Proteomes" id="UP000006201"/>
    </source>
</evidence>
<dbReference type="eggNOG" id="COG0840">
    <property type="taxonomic scope" value="Bacteria"/>
</dbReference>
<evidence type="ECO:0000256" key="3">
    <source>
        <dbReference type="ARBA" id="ARBA00022481"/>
    </source>
</evidence>
<evidence type="ECO:0000256" key="4">
    <source>
        <dbReference type="ARBA" id="ARBA00022500"/>
    </source>
</evidence>
<keyword evidence="2" id="KW-1003">Cell membrane</keyword>
<dbReference type="InterPro" id="IPR004089">
    <property type="entry name" value="MCPsignal_dom"/>
</dbReference>
<gene>
    <name evidence="16" type="ORF">PTD2_01301</name>
</gene>
<feature type="domain" description="HAMP" evidence="15">
    <location>
        <begin position="316"/>
        <end position="370"/>
    </location>
</feature>
<evidence type="ECO:0000256" key="7">
    <source>
        <dbReference type="ARBA" id="ARBA00022989"/>
    </source>
</evidence>
<dbReference type="Pfam" id="PF00015">
    <property type="entry name" value="MCPsignal"/>
    <property type="match status" value="1"/>
</dbReference>
<comment type="subcellular location">
    <subcellularLocation>
        <location evidence="1">Cell inner membrane</location>
        <topology evidence="1">Multi-pass membrane protein</topology>
    </subcellularLocation>
</comment>
<comment type="caution">
    <text evidence="16">The sequence shown here is derived from an EMBL/GenBank/DDBJ whole genome shotgun (WGS) entry which is preliminary data.</text>
</comment>
<feature type="domain" description="Methyl-accepting transducer" evidence="13">
    <location>
        <begin position="375"/>
        <end position="611"/>
    </location>
</feature>
<dbReference type="PANTHER" id="PTHR32089">
    <property type="entry name" value="METHYL-ACCEPTING CHEMOTAXIS PROTEIN MCPB"/>
    <property type="match status" value="1"/>
</dbReference>
<reference evidence="16 17" key="1">
    <citation type="submission" date="2006-02" db="EMBL/GenBank/DDBJ databases">
        <authorList>
            <person name="Moran M.A."/>
            <person name="Kjelleberg S."/>
            <person name="Egan S."/>
            <person name="Saunders N."/>
            <person name="Thomas T."/>
            <person name="Ferriera S."/>
            <person name="Johnson J."/>
            <person name="Kravitz S."/>
            <person name="Halpern A."/>
            <person name="Remington K."/>
            <person name="Beeson K."/>
            <person name="Tran B."/>
            <person name="Rogers Y.-H."/>
            <person name="Friedman R."/>
            <person name="Venter J.C."/>
        </authorList>
    </citation>
    <scope>NUCLEOTIDE SEQUENCE [LARGE SCALE GENOMIC DNA]</scope>
    <source>
        <strain evidence="16 17">D2</strain>
    </source>
</reference>
<keyword evidence="5" id="KW-0997">Cell inner membrane</keyword>
<feature type="transmembrane region" description="Helical" evidence="12">
    <location>
        <begin position="297"/>
        <end position="315"/>
    </location>
</feature>
<keyword evidence="8 12" id="KW-0472">Membrane</keyword>
<dbReference type="GO" id="GO:0007165">
    <property type="term" value="P:signal transduction"/>
    <property type="evidence" value="ECO:0007669"/>
    <property type="project" value="UniProtKB-KW"/>
</dbReference>
<dbReference type="SMART" id="SM00304">
    <property type="entry name" value="HAMP"/>
    <property type="match status" value="1"/>
</dbReference>
<evidence type="ECO:0000256" key="10">
    <source>
        <dbReference type="ARBA" id="ARBA00029447"/>
    </source>
</evidence>
<dbReference type="AlphaFoldDB" id="A4C3N1"/>
<evidence type="ECO:0000259" key="13">
    <source>
        <dbReference type="PROSITE" id="PS50111"/>
    </source>
</evidence>
<dbReference type="InterPro" id="IPR003660">
    <property type="entry name" value="HAMP_dom"/>
</dbReference>
<dbReference type="InterPro" id="IPR004090">
    <property type="entry name" value="Chemotax_Me-accpt_rcpt"/>
</dbReference>
<dbReference type="PROSITE" id="PS50192">
    <property type="entry name" value="T_SNARE"/>
    <property type="match status" value="1"/>
</dbReference>
<evidence type="ECO:0000256" key="12">
    <source>
        <dbReference type="SAM" id="Phobius"/>
    </source>
</evidence>
<dbReference type="FunFam" id="1.10.287.950:FF:000001">
    <property type="entry name" value="Methyl-accepting chemotaxis sensory transducer"/>
    <property type="match status" value="1"/>
</dbReference>
<keyword evidence="3" id="KW-0488">Methylation</keyword>
<dbReference type="PRINTS" id="PR00260">
    <property type="entry name" value="CHEMTRNSDUCR"/>
</dbReference>
<dbReference type="Pfam" id="PF02743">
    <property type="entry name" value="dCache_1"/>
    <property type="match status" value="1"/>
</dbReference>
<evidence type="ECO:0000256" key="5">
    <source>
        <dbReference type="ARBA" id="ARBA00022519"/>
    </source>
</evidence>
<keyword evidence="17" id="KW-1185">Reference proteome</keyword>
<evidence type="ECO:0000259" key="15">
    <source>
        <dbReference type="PROSITE" id="PS50885"/>
    </source>
</evidence>
<dbReference type="CDD" id="cd12912">
    <property type="entry name" value="PDC2_MCP_like"/>
    <property type="match status" value="1"/>
</dbReference>
<dbReference type="GO" id="GO:0005886">
    <property type="term" value="C:plasma membrane"/>
    <property type="evidence" value="ECO:0007669"/>
    <property type="project" value="UniProtKB-SubCell"/>
</dbReference>
<dbReference type="InterPro" id="IPR033479">
    <property type="entry name" value="dCache_1"/>
</dbReference>
<keyword evidence="7 12" id="KW-1133">Transmembrane helix</keyword>
<dbReference type="CDD" id="cd06225">
    <property type="entry name" value="HAMP"/>
    <property type="match status" value="1"/>
</dbReference>
<evidence type="ECO:0000313" key="16">
    <source>
        <dbReference type="EMBL" id="EAR30163.1"/>
    </source>
</evidence>
<keyword evidence="6 12" id="KW-0812">Transmembrane</keyword>
<dbReference type="Gene3D" id="3.30.450.20">
    <property type="entry name" value="PAS domain"/>
    <property type="match status" value="1"/>
</dbReference>
<organism evidence="16 17">
    <name type="scientific">Pseudoalteromonas tunicata D2</name>
    <dbReference type="NCBI Taxonomy" id="87626"/>
    <lineage>
        <taxon>Bacteria</taxon>
        <taxon>Pseudomonadati</taxon>
        <taxon>Pseudomonadota</taxon>
        <taxon>Gammaproteobacteria</taxon>
        <taxon>Alteromonadales</taxon>
        <taxon>Pseudoalteromonadaceae</taxon>
        <taxon>Pseudoalteromonas</taxon>
    </lineage>
</organism>
<dbReference type="HOGENOM" id="CLU_000445_107_19_6"/>
<dbReference type="Gene3D" id="1.10.287.950">
    <property type="entry name" value="Methyl-accepting chemotaxis protein"/>
    <property type="match status" value="1"/>
</dbReference>
<dbReference type="Proteomes" id="UP000006201">
    <property type="component" value="Unassembled WGS sequence"/>
</dbReference>
<dbReference type="PROSITE" id="PS50885">
    <property type="entry name" value="HAMP"/>
    <property type="match status" value="1"/>
</dbReference>
<evidence type="ECO:0000256" key="2">
    <source>
        <dbReference type="ARBA" id="ARBA00022475"/>
    </source>
</evidence>
<proteinExistence type="inferred from homology"/>
<comment type="similarity">
    <text evidence="10">Belongs to the methyl-accepting chemotaxis (MCP) protein family.</text>
</comment>
<dbReference type="SMART" id="SM00283">
    <property type="entry name" value="MA"/>
    <property type="match status" value="1"/>
</dbReference>
<dbReference type="Pfam" id="PF00672">
    <property type="entry name" value="HAMP"/>
    <property type="match status" value="1"/>
</dbReference>
<dbReference type="EMBL" id="AAOH01000001">
    <property type="protein sequence ID" value="EAR30163.1"/>
    <property type="molecule type" value="Genomic_DNA"/>
</dbReference>
<dbReference type="CDD" id="cd11386">
    <property type="entry name" value="MCP_signal"/>
    <property type="match status" value="1"/>
</dbReference>
<dbReference type="GO" id="GO:0004888">
    <property type="term" value="F:transmembrane signaling receptor activity"/>
    <property type="evidence" value="ECO:0007669"/>
    <property type="project" value="InterPro"/>
</dbReference>
<dbReference type="OrthoDB" id="2489132at2"/>
<dbReference type="SUPFAM" id="SSF58104">
    <property type="entry name" value="Methyl-accepting chemotaxis protein (MCP) signaling domain"/>
    <property type="match status" value="1"/>
</dbReference>
<sequence length="647" mass="70735">MFGFWSHLSIKKKLVFAMASALVLSLGALAIFNNLFTSSIIKSRLGKEELPFVMSSIRLNIEKEIAMAINGSMQIAENQYIIDWLKQGENKAGIDAIQSYLQRINDVNNSGETFVGSWKTKDYFTQNGFVKTMSSSVPTDGWFFSFFNSKALYDTGIGPNKDTGELTLFINYLVKDSNNVLGVAGMGVGIGQLVTFINNFKIAQSGSVFVVASDGTIKIHKNNQLLDKSNINQLPGLTELKDQVLSKKSFVLTEIEIDGTPYFLASDYIKELDWYVLAQVPQSEIYEELNSMTRDSALVAITIMFVFLLLSVGVAKGISAPIVHISELLKQIAEGEADLRKRLPVESQDELGHLAQNYNVFIGQLQSLIQQVLNSCQQLLNSVEEVNQLNKSTSVELAEQRDQTMQVATAVTQMGATIEEIAKNAVETANAAETATGKVHEGMGVVDDTIRYIQTLSGEMKVSGKVIYELAEHTESIGSILSVIRGISEQTNLLALNAAIEAARAGEQGRGFAVVADEVRSLAMRTQTSTEEIQNMIAKLQEGSKNAVGTIESGQIQVDKSVSASNKAGNALRSIDESVDTIKSMSIQMATATEQQNVVVHDINRNIVNISDVTLSTSESAIRSSESCDKLRTLTEELNQLVSRFKV</sequence>
<dbReference type="STRING" id="87626.PTD2_01301"/>
<evidence type="ECO:0000256" key="6">
    <source>
        <dbReference type="ARBA" id="ARBA00022692"/>
    </source>
</evidence>
<dbReference type="RefSeq" id="WP_009836464.1">
    <property type="nucleotide sequence ID" value="NZ_AAOH01000001.1"/>
</dbReference>
<dbReference type="PANTHER" id="PTHR32089:SF39">
    <property type="entry name" value="METHYL-ACCEPTING CHEMOTAXIS PROTEIN HLYB"/>
    <property type="match status" value="1"/>
</dbReference>
<dbReference type="PROSITE" id="PS50111">
    <property type="entry name" value="CHEMOTAXIS_TRANSDUC_2"/>
    <property type="match status" value="1"/>
</dbReference>
<protein>
    <submittedName>
        <fullName evidence="16">Methyl-accepting chemotaxis protein</fullName>
    </submittedName>
</protein>
<evidence type="ECO:0000256" key="9">
    <source>
        <dbReference type="ARBA" id="ARBA00023224"/>
    </source>
</evidence>
<evidence type="ECO:0000256" key="1">
    <source>
        <dbReference type="ARBA" id="ARBA00004429"/>
    </source>
</evidence>